<keyword evidence="7" id="KW-1185">Reference proteome</keyword>
<evidence type="ECO:0000313" key="6">
    <source>
        <dbReference type="EMBL" id="WBO23290.1"/>
    </source>
</evidence>
<evidence type="ECO:0000256" key="4">
    <source>
        <dbReference type="ARBA" id="ARBA00023136"/>
    </source>
</evidence>
<keyword evidence="4 5" id="KW-0472">Membrane</keyword>
<dbReference type="Gene3D" id="1.20.120.550">
    <property type="entry name" value="Membrane associated eicosanoid/glutathione metabolism-like domain"/>
    <property type="match status" value="1"/>
</dbReference>
<evidence type="ECO:0008006" key="8">
    <source>
        <dbReference type="Google" id="ProtNLM"/>
    </source>
</evidence>
<dbReference type="EMBL" id="CP115174">
    <property type="protein sequence ID" value="WBO23290.1"/>
    <property type="molecule type" value="Genomic_DNA"/>
</dbReference>
<evidence type="ECO:0000256" key="2">
    <source>
        <dbReference type="ARBA" id="ARBA00022692"/>
    </source>
</evidence>
<feature type="transmembrane region" description="Helical" evidence="5">
    <location>
        <begin position="41"/>
        <end position="60"/>
    </location>
</feature>
<keyword evidence="3 5" id="KW-1133">Transmembrane helix</keyword>
<name>A0ABY7NP26_9SPHN</name>
<keyword evidence="2 5" id="KW-0812">Transmembrane</keyword>
<protein>
    <recommendedName>
        <fullName evidence="8">MAPEG family protein</fullName>
    </recommendedName>
</protein>
<dbReference type="SUPFAM" id="SSF161084">
    <property type="entry name" value="MAPEG domain-like"/>
    <property type="match status" value="1"/>
</dbReference>
<evidence type="ECO:0000256" key="1">
    <source>
        <dbReference type="ARBA" id="ARBA00004370"/>
    </source>
</evidence>
<evidence type="ECO:0000256" key="5">
    <source>
        <dbReference type="SAM" id="Phobius"/>
    </source>
</evidence>
<dbReference type="Pfam" id="PF01124">
    <property type="entry name" value="MAPEG"/>
    <property type="match status" value="1"/>
</dbReference>
<organism evidence="6 7">
    <name type="scientific">Sphingomonas abietis</name>
    <dbReference type="NCBI Taxonomy" id="3012344"/>
    <lineage>
        <taxon>Bacteria</taxon>
        <taxon>Pseudomonadati</taxon>
        <taxon>Pseudomonadota</taxon>
        <taxon>Alphaproteobacteria</taxon>
        <taxon>Sphingomonadales</taxon>
        <taxon>Sphingomonadaceae</taxon>
        <taxon>Sphingomonas</taxon>
    </lineage>
</organism>
<accession>A0ABY7NP26</accession>
<dbReference type="InterPro" id="IPR023352">
    <property type="entry name" value="MAPEG-like_dom_sf"/>
</dbReference>
<evidence type="ECO:0000313" key="7">
    <source>
        <dbReference type="Proteomes" id="UP001210865"/>
    </source>
</evidence>
<sequence length="61" mass="6578">MLAAVATGRLDIWTTIGAHLYFIGRLIYLPLYAMGVPVLRTVIWMAATAGLLMVIAGLFLG</sequence>
<comment type="subcellular location">
    <subcellularLocation>
        <location evidence="1">Membrane</location>
    </subcellularLocation>
</comment>
<reference evidence="6 7" key="1">
    <citation type="submission" date="2022-12" db="EMBL/GenBank/DDBJ databases">
        <title>Sphingomonas abieness sp. nov., an endophytic bacterium isolated from Abies koreana.</title>
        <authorList>
            <person name="Jiang L."/>
            <person name="Lee J."/>
        </authorList>
    </citation>
    <scope>NUCLEOTIDE SEQUENCE [LARGE SCALE GENOMIC DNA]</scope>
    <source>
        <strain evidence="7">PAMB 00755</strain>
    </source>
</reference>
<gene>
    <name evidence="6" type="ORF">PBT88_03900</name>
</gene>
<proteinExistence type="predicted"/>
<dbReference type="Proteomes" id="UP001210865">
    <property type="component" value="Chromosome"/>
</dbReference>
<dbReference type="InterPro" id="IPR001129">
    <property type="entry name" value="Membr-assoc_MAPEG"/>
</dbReference>
<feature type="transmembrane region" description="Helical" evidence="5">
    <location>
        <begin position="12"/>
        <end position="35"/>
    </location>
</feature>
<evidence type="ECO:0000256" key="3">
    <source>
        <dbReference type="ARBA" id="ARBA00022989"/>
    </source>
</evidence>